<protein>
    <submittedName>
        <fullName evidence="2">Uncharacterized protein</fullName>
    </submittedName>
</protein>
<dbReference type="InterPro" id="IPR012337">
    <property type="entry name" value="RNaseH-like_sf"/>
</dbReference>
<keyword evidence="3" id="KW-1185">Reference proteome</keyword>
<dbReference type="SUPFAM" id="SSF53098">
    <property type="entry name" value="Ribonuclease H-like"/>
    <property type="match status" value="1"/>
</dbReference>
<gene>
    <name evidence="2" type="ORF">WMY93_022897</name>
</gene>
<evidence type="ECO:0000256" key="1">
    <source>
        <dbReference type="SAM" id="MobiDB-lite"/>
    </source>
</evidence>
<dbReference type="AlphaFoldDB" id="A0AAW0NF83"/>
<evidence type="ECO:0000313" key="3">
    <source>
        <dbReference type="Proteomes" id="UP001460270"/>
    </source>
</evidence>
<reference evidence="3" key="1">
    <citation type="submission" date="2024-04" db="EMBL/GenBank/DDBJ databases">
        <title>Salinicola lusitanus LLJ914,a marine bacterium isolated from the Okinawa Trough.</title>
        <authorList>
            <person name="Li J."/>
        </authorList>
    </citation>
    <scope>NUCLEOTIDE SEQUENCE [LARGE SCALE GENOMIC DNA]</scope>
</reference>
<name>A0AAW0NF83_9GOBI</name>
<organism evidence="2 3">
    <name type="scientific">Mugilogobius chulae</name>
    <name type="common">yellowstripe goby</name>
    <dbReference type="NCBI Taxonomy" id="88201"/>
    <lineage>
        <taxon>Eukaryota</taxon>
        <taxon>Metazoa</taxon>
        <taxon>Chordata</taxon>
        <taxon>Craniata</taxon>
        <taxon>Vertebrata</taxon>
        <taxon>Euteleostomi</taxon>
        <taxon>Actinopterygii</taxon>
        <taxon>Neopterygii</taxon>
        <taxon>Teleostei</taxon>
        <taxon>Neoteleostei</taxon>
        <taxon>Acanthomorphata</taxon>
        <taxon>Gobiaria</taxon>
        <taxon>Gobiiformes</taxon>
        <taxon>Gobioidei</taxon>
        <taxon>Gobiidae</taxon>
        <taxon>Gobionellinae</taxon>
        <taxon>Mugilogobius</taxon>
    </lineage>
</organism>
<sequence length="311" mass="35519">MIRRITRNEQPLRDALTLHDPTAAELDKLKKLETILEHCRYISDLLVGEKFVSCSVVLPALCHLSRVMEASEEDPAYIVKFKENFAADMNNRKEKTNITWLKIATALDPRVKDLKCLSRQERPATLHDDVSNRRQYFRIRSGSSKLCFSRFYEVVSGPKIEGQMQGSEGFQLPRHSTQTTVVLWEDSRLIVNADVRNTMKMDTTDQLKSDQELPGTDAAEAGDTGSGQCKKCGSLPFTNKDDDRGRIETQLKCGGERVTKSQIKNFLIHYDIKKLHQELKACFVLMCLWSRPELDVYNHLDLQGISRTLLL</sequence>
<proteinExistence type="predicted"/>
<dbReference type="EMBL" id="JBBPFD010000017">
    <property type="protein sequence ID" value="KAK7890934.1"/>
    <property type="molecule type" value="Genomic_DNA"/>
</dbReference>
<accession>A0AAW0NF83</accession>
<dbReference type="Proteomes" id="UP001460270">
    <property type="component" value="Unassembled WGS sequence"/>
</dbReference>
<comment type="caution">
    <text evidence="2">The sequence shown here is derived from an EMBL/GenBank/DDBJ whole genome shotgun (WGS) entry which is preliminary data.</text>
</comment>
<feature type="region of interest" description="Disordered" evidence="1">
    <location>
        <begin position="206"/>
        <end position="227"/>
    </location>
</feature>
<evidence type="ECO:0000313" key="2">
    <source>
        <dbReference type="EMBL" id="KAK7890934.1"/>
    </source>
</evidence>